<name>A0A7G9V111_9CAUD</name>
<organism evidence="1 2">
    <name type="scientific">Pseudomonas phage phiPsa267</name>
    <dbReference type="NCBI Taxonomy" id="1460361"/>
    <lineage>
        <taxon>Viruses</taxon>
        <taxon>Duplodnaviria</taxon>
        <taxon>Heunggongvirae</taxon>
        <taxon>Uroviricota</taxon>
        <taxon>Caudoviricetes</taxon>
        <taxon>Vandenendeviridae</taxon>
        <taxon>Gorskivirinae</taxon>
        <taxon>Otagovirus</taxon>
        <taxon>Otagovirus psa267</taxon>
    </lineage>
</organism>
<evidence type="ECO:0000313" key="1">
    <source>
        <dbReference type="EMBL" id="QNN99966.1"/>
    </source>
</evidence>
<dbReference type="Proteomes" id="UP000516074">
    <property type="component" value="Segment"/>
</dbReference>
<keyword evidence="2" id="KW-1185">Reference proteome</keyword>
<protein>
    <submittedName>
        <fullName evidence="1">Uncharacterized protein</fullName>
    </submittedName>
</protein>
<proteinExistence type="predicted"/>
<accession>A0A7G9V111</accession>
<dbReference type="EMBL" id="MT670417">
    <property type="protein sequence ID" value="QNN99966.1"/>
    <property type="molecule type" value="Genomic_DNA"/>
</dbReference>
<reference evidence="1 2" key="1">
    <citation type="submission" date="2020-06" db="EMBL/GenBank/DDBJ databases">
        <title>Characterization of Pseudomonas phiPsa374-like phages.</title>
        <authorList>
            <person name="Warring S."/>
            <person name="Malone L.M."/>
            <person name="Easingwood R.A."/>
            <person name="Rigano L."/>
            <person name="Frampton R.A."/>
            <person name="Lopez Acedo E."/>
            <person name="Templeton M.D."/>
            <person name="Kleffmann T."/>
            <person name="Bostina M."/>
            <person name="Fineran P.C."/>
        </authorList>
    </citation>
    <scope>NUCLEOTIDE SEQUENCE [LARGE SCALE GENOMIC DNA]</scope>
</reference>
<gene>
    <name evidence="1" type="ORF">phiPsa267_169</name>
</gene>
<evidence type="ECO:0000313" key="2">
    <source>
        <dbReference type="Proteomes" id="UP000516074"/>
    </source>
</evidence>
<sequence>MKAIKIDVRTLTIGQKKMLAAILKDQGAFRIERGSKLVVQGESHKVWETQNGLFVYVSEFNELKQGYSEKVFNDSPLQAVTLCDIIKSL</sequence>